<dbReference type="EMBL" id="QVQW01000081">
    <property type="protein sequence ID" value="RKU41155.1"/>
    <property type="molecule type" value="Genomic_DNA"/>
</dbReference>
<name>A0A420XZP7_9PEZI</name>
<dbReference type="PANTHER" id="PTHR13182:SF8">
    <property type="entry name" value="CYTOPLASMIC 60S SUBUNIT BIOGENESIS FACTOR ZNF622"/>
    <property type="match status" value="1"/>
</dbReference>
<reference evidence="3 4" key="1">
    <citation type="submission" date="2018-08" db="EMBL/GenBank/DDBJ databases">
        <title>Draft genome of the lignicolous fungus Coniochaeta pulveracea.</title>
        <authorList>
            <person name="Borstlap C.J."/>
            <person name="De Witt R.N."/>
            <person name="Botha A."/>
            <person name="Volschenk H."/>
        </authorList>
    </citation>
    <scope>NUCLEOTIDE SEQUENCE [LARGE SCALE GENOMIC DNA]</scope>
    <source>
        <strain evidence="3 4">CAB683</strain>
    </source>
</reference>
<dbReference type="PANTHER" id="PTHR13182">
    <property type="entry name" value="ZINC FINGER PROTEIN 622"/>
    <property type="match status" value="1"/>
</dbReference>
<evidence type="ECO:0000259" key="2">
    <source>
        <dbReference type="Pfam" id="PF12756"/>
    </source>
</evidence>
<evidence type="ECO:0000313" key="4">
    <source>
        <dbReference type="Proteomes" id="UP000275385"/>
    </source>
</evidence>
<dbReference type="SUPFAM" id="SSF57667">
    <property type="entry name" value="beta-beta-alpha zinc fingers"/>
    <property type="match status" value="1"/>
</dbReference>
<feature type="region of interest" description="Disordered" evidence="1">
    <location>
        <begin position="242"/>
        <end position="294"/>
    </location>
</feature>
<comment type="caution">
    <text evidence="3">The sequence shown here is derived from an EMBL/GenBank/DDBJ whole genome shotgun (WGS) entry which is preliminary data.</text>
</comment>
<evidence type="ECO:0000313" key="3">
    <source>
        <dbReference type="EMBL" id="RKU41155.1"/>
    </source>
</evidence>
<dbReference type="InterPro" id="IPR041661">
    <property type="entry name" value="ZN622/Rei1/Reh1_Znf-C2H2"/>
</dbReference>
<organism evidence="3 4">
    <name type="scientific">Coniochaeta pulveracea</name>
    <dbReference type="NCBI Taxonomy" id="177199"/>
    <lineage>
        <taxon>Eukaryota</taxon>
        <taxon>Fungi</taxon>
        <taxon>Dikarya</taxon>
        <taxon>Ascomycota</taxon>
        <taxon>Pezizomycotina</taxon>
        <taxon>Sordariomycetes</taxon>
        <taxon>Sordariomycetidae</taxon>
        <taxon>Coniochaetales</taxon>
        <taxon>Coniochaetaceae</taxon>
        <taxon>Coniochaeta</taxon>
    </lineage>
</organism>
<accession>A0A420XZP7</accession>
<feature type="region of interest" description="Disordered" evidence="1">
    <location>
        <begin position="1"/>
        <end position="76"/>
    </location>
</feature>
<dbReference type="InterPro" id="IPR040025">
    <property type="entry name" value="Znf622/Rei1/Reh1"/>
</dbReference>
<feature type="compositionally biased region" description="Basic and acidic residues" evidence="1">
    <location>
        <begin position="14"/>
        <end position="23"/>
    </location>
</feature>
<evidence type="ECO:0000256" key="1">
    <source>
        <dbReference type="SAM" id="MobiDB-lite"/>
    </source>
</evidence>
<dbReference type="Pfam" id="PF12756">
    <property type="entry name" value="zf-C2H2_2"/>
    <property type="match status" value="1"/>
</dbReference>
<feature type="compositionally biased region" description="Acidic residues" evidence="1">
    <location>
        <begin position="189"/>
        <end position="206"/>
    </location>
</feature>
<proteinExistence type="predicted"/>
<feature type="compositionally biased region" description="Low complexity" evidence="1">
    <location>
        <begin position="47"/>
        <end position="56"/>
    </location>
</feature>
<feature type="region of interest" description="Disordered" evidence="1">
    <location>
        <begin position="175"/>
        <end position="219"/>
    </location>
</feature>
<dbReference type="InterPro" id="IPR036236">
    <property type="entry name" value="Znf_C2H2_sf"/>
</dbReference>
<dbReference type="OrthoDB" id="19329at2759"/>
<dbReference type="GO" id="GO:0030687">
    <property type="term" value="C:preribosome, large subunit precursor"/>
    <property type="evidence" value="ECO:0007669"/>
    <property type="project" value="TreeGrafter"/>
</dbReference>
<feature type="domain" description="ZN622/Rei1/Reh1 zinc finger C2H2-type" evidence="2">
    <location>
        <begin position="84"/>
        <end position="180"/>
    </location>
</feature>
<sequence length="361" mass="40578">MADASNGRQFNGLDHADKDKQKNPNDSSMRYTQEHQDSKGGETPLGTNLSNLTLSSPFGPEEEDEHDENKHEDTDITPAFNPTQCLFCPVIGTSFSANLEHMQYKHSLFIPERQHLVLDEEALVKYCHLVVFGYFECLYCGSQRNTAQAAQQHMVGKGHCRINLDREGSEFRDFYDFDDDGSDSGSSAETDEDEEDSDDDAEEDNVPAETSCRRSRSAAPVQLDAHSLRLFTGKVLTHRSQAARLRAEKHHARQKRIEAAVEVSSSTSRPEDPTPRPSQQPQDATPLEQAPESKRLAKMTAKFGHHLTTMRAQDRLALAHLPTYQQRALVAKAKAQVEYARKAENEMLLKIQLQANKTLKK</sequence>
<protein>
    <recommendedName>
        <fullName evidence="2">ZN622/Rei1/Reh1 zinc finger C2H2-type domain-containing protein</fullName>
    </recommendedName>
</protein>
<keyword evidence="4" id="KW-1185">Reference proteome</keyword>
<dbReference type="STRING" id="177199.A0A420XZP7"/>
<dbReference type="GO" id="GO:0042273">
    <property type="term" value="P:ribosomal large subunit biogenesis"/>
    <property type="evidence" value="ECO:0007669"/>
    <property type="project" value="TreeGrafter"/>
</dbReference>
<dbReference type="AlphaFoldDB" id="A0A420XZP7"/>
<gene>
    <name evidence="3" type="ORF">DL546_002828</name>
</gene>
<dbReference type="Proteomes" id="UP000275385">
    <property type="component" value="Unassembled WGS sequence"/>
</dbReference>